<gene>
    <name evidence="12" type="ORF">HJG63_019621</name>
</gene>
<feature type="disulfide bond" evidence="9">
    <location>
        <begin position="159"/>
        <end position="177"/>
    </location>
</feature>
<keyword evidence="8" id="KW-0325">Glycoprotein</keyword>
<feature type="disulfide bond" evidence="9">
    <location>
        <begin position="118"/>
        <end position="136"/>
    </location>
</feature>
<dbReference type="Proteomes" id="UP000593571">
    <property type="component" value="Unassembled WGS sequence"/>
</dbReference>
<feature type="repeat" description="TNFR-Cys" evidence="9">
    <location>
        <begin position="95"/>
        <end position="136"/>
    </location>
</feature>
<dbReference type="CDD" id="cd10580">
    <property type="entry name" value="TNFRSF10"/>
    <property type="match status" value="1"/>
</dbReference>
<dbReference type="PROSITE" id="PS50050">
    <property type="entry name" value="TNFR_NGFR_2"/>
    <property type="match status" value="2"/>
</dbReference>
<evidence type="ECO:0000256" key="6">
    <source>
        <dbReference type="ARBA" id="ARBA00023157"/>
    </source>
</evidence>
<keyword evidence="6 9" id="KW-1015">Disulfide bond</keyword>
<dbReference type="AlphaFoldDB" id="A0A7J8BV77"/>
<dbReference type="Pfam" id="PF00020">
    <property type="entry name" value="TNFR_c6"/>
    <property type="match status" value="2"/>
</dbReference>
<dbReference type="InterPro" id="IPR052491">
    <property type="entry name" value="TNFRSF10"/>
</dbReference>
<protein>
    <submittedName>
        <fullName evidence="12">TNF receptor superfamily member 10d</fullName>
    </submittedName>
</protein>
<dbReference type="GO" id="GO:0004888">
    <property type="term" value="F:transmembrane signaling receptor activity"/>
    <property type="evidence" value="ECO:0007669"/>
    <property type="project" value="UniProtKB-ARBA"/>
</dbReference>
<proteinExistence type="predicted"/>
<dbReference type="GO" id="GO:0036462">
    <property type="term" value="P:TRAIL-activated apoptotic signaling pathway"/>
    <property type="evidence" value="ECO:0007669"/>
    <property type="project" value="TreeGrafter"/>
</dbReference>
<dbReference type="SUPFAM" id="SSF57586">
    <property type="entry name" value="TNF receptor-like"/>
    <property type="match status" value="2"/>
</dbReference>
<evidence type="ECO:0000256" key="8">
    <source>
        <dbReference type="ARBA" id="ARBA00023180"/>
    </source>
</evidence>
<accession>A0A7J8BV77</accession>
<comment type="subcellular location">
    <subcellularLocation>
        <location evidence="1">Membrane</location>
    </subcellularLocation>
</comment>
<feature type="region of interest" description="Disordered" evidence="10">
    <location>
        <begin position="187"/>
        <end position="210"/>
    </location>
</feature>
<comment type="caution">
    <text evidence="9">Lacks conserved residue(s) required for the propagation of feature annotation.</text>
</comment>
<feature type="repeat" description="TNFR-Cys" evidence="9">
    <location>
        <begin position="137"/>
        <end position="177"/>
    </location>
</feature>
<feature type="compositionally biased region" description="Polar residues" evidence="10">
    <location>
        <begin position="273"/>
        <end position="293"/>
    </location>
</feature>
<reference evidence="12 13" key="1">
    <citation type="journal article" date="2020" name="Nature">
        <title>Six reference-quality genomes reveal evolution of bat adaptations.</title>
        <authorList>
            <person name="Jebb D."/>
            <person name="Huang Z."/>
            <person name="Pippel M."/>
            <person name="Hughes G.M."/>
            <person name="Lavrichenko K."/>
            <person name="Devanna P."/>
            <person name="Winkler S."/>
            <person name="Jermiin L.S."/>
            <person name="Skirmuntt E.C."/>
            <person name="Katzourakis A."/>
            <person name="Burkitt-Gray L."/>
            <person name="Ray D.A."/>
            <person name="Sullivan K.A.M."/>
            <person name="Roscito J.G."/>
            <person name="Kirilenko B.M."/>
            <person name="Davalos L.M."/>
            <person name="Corthals A.P."/>
            <person name="Power M.L."/>
            <person name="Jones G."/>
            <person name="Ransome R.D."/>
            <person name="Dechmann D.K.N."/>
            <person name="Locatelli A.G."/>
            <person name="Puechmaille S.J."/>
            <person name="Fedrigo O."/>
            <person name="Jarvis E.D."/>
            <person name="Hiller M."/>
            <person name="Vernes S.C."/>
            <person name="Myers E.W."/>
            <person name="Teeling E.C."/>
        </authorList>
    </citation>
    <scope>NUCLEOTIDE SEQUENCE [LARGE SCALE GENOMIC DNA]</scope>
    <source>
        <strain evidence="12">MRouAeg1</strain>
        <tissue evidence="12">Muscle</tissue>
    </source>
</reference>
<dbReference type="EMBL" id="JACASE010000016">
    <property type="protein sequence ID" value="KAF6402747.1"/>
    <property type="molecule type" value="Genomic_DNA"/>
</dbReference>
<evidence type="ECO:0000256" key="2">
    <source>
        <dbReference type="ARBA" id="ARBA00022703"/>
    </source>
</evidence>
<name>A0A7J8BV77_ROUAE</name>
<feature type="domain" description="TNFR-Cys" evidence="11">
    <location>
        <begin position="137"/>
        <end position="177"/>
    </location>
</feature>
<dbReference type="PANTHER" id="PTHR46330">
    <property type="entry name" value="TUMOR NECROSIS FACTOR RECEPTOR SUPERFAMILY MEMBER 10B"/>
    <property type="match status" value="1"/>
</dbReference>
<keyword evidence="5" id="KW-0472">Membrane</keyword>
<keyword evidence="4" id="KW-0677">Repeat</keyword>
<organism evidence="12 13">
    <name type="scientific">Rousettus aegyptiacus</name>
    <name type="common">Egyptian fruit bat</name>
    <name type="synonym">Pteropus aegyptiacus</name>
    <dbReference type="NCBI Taxonomy" id="9407"/>
    <lineage>
        <taxon>Eukaryota</taxon>
        <taxon>Metazoa</taxon>
        <taxon>Chordata</taxon>
        <taxon>Craniata</taxon>
        <taxon>Vertebrata</taxon>
        <taxon>Euteleostomi</taxon>
        <taxon>Mammalia</taxon>
        <taxon>Eutheria</taxon>
        <taxon>Laurasiatheria</taxon>
        <taxon>Chiroptera</taxon>
        <taxon>Yinpterochiroptera</taxon>
        <taxon>Pteropodoidea</taxon>
        <taxon>Pteropodidae</taxon>
        <taxon>Rousettinae</taxon>
        <taxon>Rousettus</taxon>
    </lineage>
</organism>
<dbReference type="GO" id="GO:0045569">
    <property type="term" value="F:TRAIL binding"/>
    <property type="evidence" value="ECO:0007669"/>
    <property type="project" value="InterPro"/>
</dbReference>
<evidence type="ECO:0000256" key="7">
    <source>
        <dbReference type="ARBA" id="ARBA00023170"/>
    </source>
</evidence>
<dbReference type="GO" id="GO:0005886">
    <property type="term" value="C:plasma membrane"/>
    <property type="evidence" value="ECO:0007669"/>
    <property type="project" value="TreeGrafter"/>
</dbReference>
<evidence type="ECO:0000256" key="3">
    <source>
        <dbReference type="ARBA" id="ARBA00022729"/>
    </source>
</evidence>
<dbReference type="PROSITE" id="PS00652">
    <property type="entry name" value="TNFR_NGFR_1"/>
    <property type="match status" value="1"/>
</dbReference>
<evidence type="ECO:0000256" key="5">
    <source>
        <dbReference type="ARBA" id="ARBA00023136"/>
    </source>
</evidence>
<evidence type="ECO:0000313" key="13">
    <source>
        <dbReference type="Proteomes" id="UP000593571"/>
    </source>
</evidence>
<dbReference type="InterPro" id="IPR034024">
    <property type="entry name" value="TNFRSF10_N"/>
</dbReference>
<dbReference type="Gene3D" id="2.10.50.10">
    <property type="entry name" value="Tumor Necrosis Factor Receptor, subunit A, domain 2"/>
    <property type="match status" value="3"/>
</dbReference>
<evidence type="ECO:0000313" key="12">
    <source>
        <dbReference type="EMBL" id="KAF6402747.1"/>
    </source>
</evidence>
<evidence type="ECO:0000256" key="9">
    <source>
        <dbReference type="PROSITE-ProRule" id="PRU00206"/>
    </source>
</evidence>
<evidence type="ECO:0000259" key="11">
    <source>
        <dbReference type="PROSITE" id="PS50050"/>
    </source>
</evidence>
<dbReference type="InterPro" id="IPR001368">
    <property type="entry name" value="TNFR/NGFR_Cys_rich_reg"/>
</dbReference>
<keyword evidence="2" id="KW-0053">Apoptosis</keyword>
<keyword evidence="13" id="KW-1185">Reference proteome</keyword>
<dbReference type="FunFam" id="2.10.50.10:FF:000004">
    <property type="entry name" value="Tumor necrosis factor receptor superfamily member 6"/>
    <property type="match status" value="1"/>
</dbReference>
<keyword evidence="7 12" id="KW-0675">Receptor</keyword>
<keyword evidence="3" id="KW-0732">Signal</keyword>
<sequence length="335" mass="35969">MALRGPGALASSGASAGRAPVRGPARGAGPGLCGPWALIVTLAALLPVLSASAAATGQDRVHQQLTALRALRRSPSTKWCPPGFYLSEYTGDCMSCRDGVDFTNYMNNLSACLRCSQCYPGEEQVRSCTRTTDTVCQCKPGTYREENSPEFCQPCSSGCPEGKVITSNCTSRNDLQCVDQESSIQASGKVSVPREQVTTSPGPPTAPSPSSGDLALKIGVSVGSLCILVLLFCACRCRRRILQACGVNPNRVDRVCFYCSCFPRGPGAHDNAHNQIVSNGNPQSTPDSEQQLEQQEHVKLTESSHSSQRKKSFCRDQQELEESQIRSKQLFPAMV</sequence>
<evidence type="ECO:0000256" key="10">
    <source>
        <dbReference type="SAM" id="MobiDB-lite"/>
    </source>
</evidence>
<dbReference type="SMART" id="SM00208">
    <property type="entry name" value="TNFR"/>
    <property type="match status" value="2"/>
</dbReference>
<dbReference type="InterPro" id="IPR020465">
    <property type="entry name" value="TNFR_10"/>
</dbReference>
<dbReference type="GO" id="GO:0043065">
    <property type="term" value="P:positive regulation of apoptotic process"/>
    <property type="evidence" value="ECO:0007669"/>
    <property type="project" value="TreeGrafter"/>
</dbReference>
<dbReference type="GO" id="GO:0009986">
    <property type="term" value="C:cell surface"/>
    <property type="evidence" value="ECO:0007669"/>
    <property type="project" value="TreeGrafter"/>
</dbReference>
<comment type="caution">
    <text evidence="12">The sequence shown here is derived from an EMBL/GenBank/DDBJ whole genome shotgun (WGS) entry which is preliminary data.</text>
</comment>
<feature type="disulfide bond" evidence="9">
    <location>
        <begin position="115"/>
        <end position="128"/>
    </location>
</feature>
<dbReference type="PRINTS" id="PR01956">
    <property type="entry name" value="TNFACTORR10"/>
</dbReference>
<evidence type="ECO:0000256" key="4">
    <source>
        <dbReference type="ARBA" id="ARBA00022737"/>
    </source>
</evidence>
<dbReference type="PANTHER" id="PTHR46330:SF1">
    <property type="entry name" value="TUMOR NECROSIS FACTOR RECEPTOR SUPERFAMILY MEMBER 10B"/>
    <property type="match status" value="1"/>
</dbReference>
<feature type="region of interest" description="Disordered" evidence="10">
    <location>
        <begin position="272"/>
        <end position="318"/>
    </location>
</feature>
<feature type="domain" description="TNFR-Cys" evidence="11">
    <location>
        <begin position="95"/>
        <end position="136"/>
    </location>
</feature>
<evidence type="ECO:0000256" key="1">
    <source>
        <dbReference type="ARBA" id="ARBA00004370"/>
    </source>
</evidence>
<feature type="region of interest" description="Disordered" evidence="10">
    <location>
        <begin position="1"/>
        <end position="21"/>
    </location>
</feature>